<dbReference type="RefSeq" id="WP_034515578.1">
    <property type="nucleotide sequence ID" value="NZ_BAYX01000006.1"/>
</dbReference>
<reference evidence="2 3" key="1">
    <citation type="submission" date="2014-05" db="EMBL/GenBank/DDBJ databases">
        <title>Whole genome shotgun sequence of Rhizobium rhizogenes NBRC 13257.</title>
        <authorList>
            <person name="Katano-Makiyama Y."/>
            <person name="Hosoyama A."/>
            <person name="Hashimoto M."/>
            <person name="Hosoyama Y."/>
            <person name="Noguchi M."/>
            <person name="Tsuchikane K."/>
            <person name="Kimura A."/>
            <person name="Ohji S."/>
            <person name="Ichikawa N."/>
            <person name="Yamazoe A."/>
            <person name="Fujita N."/>
        </authorList>
    </citation>
    <scope>NUCLEOTIDE SEQUENCE [LARGE SCALE GENOMIC DNA]</scope>
    <source>
        <strain evidence="2 3">NBRC 13257</strain>
    </source>
</reference>
<feature type="chain" id="PRO_5041708974" evidence="1">
    <location>
        <begin position="21"/>
        <end position="101"/>
    </location>
</feature>
<gene>
    <name evidence="2" type="ORF">RRH01S_06_01330</name>
</gene>
<dbReference type="AlphaFoldDB" id="A0AA87Q3Z3"/>
<evidence type="ECO:0000313" key="3">
    <source>
        <dbReference type="Proteomes" id="UP000026941"/>
    </source>
</evidence>
<feature type="signal peptide" evidence="1">
    <location>
        <begin position="1"/>
        <end position="20"/>
    </location>
</feature>
<comment type="caution">
    <text evidence="2">The sequence shown here is derived from an EMBL/GenBank/DDBJ whole genome shotgun (WGS) entry which is preliminary data.</text>
</comment>
<dbReference type="EMBL" id="BAYX01000006">
    <property type="protein sequence ID" value="GAJ93512.1"/>
    <property type="molecule type" value="Genomic_DNA"/>
</dbReference>
<organism evidence="2 3">
    <name type="scientific">Rhizobium rhizogenes NBRC 13257</name>
    <dbReference type="NCBI Taxonomy" id="1220581"/>
    <lineage>
        <taxon>Bacteria</taxon>
        <taxon>Pseudomonadati</taxon>
        <taxon>Pseudomonadota</taxon>
        <taxon>Alphaproteobacteria</taxon>
        <taxon>Hyphomicrobiales</taxon>
        <taxon>Rhizobiaceae</taxon>
        <taxon>Rhizobium/Agrobacterium group</taxon>
        <taxon>Rhizobium</taxon>
    </lineage>
</organism>
<keyword evidence="1" id="KW-0732">Signal</keyword>
<proteinExistence type="predicted"/>
<dbReference type="Proteomes" id="UP000026941">
    <property type="component" value="Unassembled WGS sequence"/>
</dbReference>
<sequence length="101" mass="10817">MLSNLIAWLFATFAIAPLQAEIEQYAAAANLPVEIVQQSRTCLSSQVPLLVQRASQDSYWTVTTIVGVATGWSNPADLLDKNNPACAAIIGLIENRATDAT</sequence>
<evidence type="ECO:0000256" key="1">
    <source>
        <dbReference type="SAM" id="SignalP"/>
    </source>
</evidence>
<accession>A0AA87Q3Z3</accession>
<evidence type="ECO:0000313" key="2">
    <source>
        <dbReference type="EMBL" id="GAJ93512.1"/>
    </source>
</evidence>
<name>A0AA87Q3Z3_RHIRH</name>
<protein>
    <submittedName>
        <fullName evidence="2">Uncharacterized protein</fullName>
    </submittedName>
</protein>